<keyword evidence="1" id="KW-0862">Zinc</keyword>
<dbReference type="InterPro" id="IPR013087">
    <property type="entry name" value="Znf_C2H2_type"/>
</dbReference>
<sequence>MEQRLQQRLQDFLLNKFGFKYEPDYSIRDDPPEQKFNPEKKHKFHYINNAEYYGCPFCGTFFDQILKLFNHMKVCYNQHPTLCVPVRAIGGWYCQLCHKIVISGMKMKADHEWWRESNVAEKLFQRINNYLDYYDFYPHFKTVSYRYSPCDKCMPFVKQVLDGKFNFECKFIPKCDNDNYVLDDPNRIVTPDVIVPRYTYLSIGSMGFLYKFFEPDDIELLNEHIEEVFPILCRINMYQINYDDNDINHIRYLAWNCRFGLPLYVDYDEEFDHSQYIPWGRRLNPPTSNKRDPTCLYGSRLLVRIEKELVKRKTDQINAISHSDLPSVLCNIIQGYAGGTNHPDCIYHIATMLRSIHKEINEHFDEAKAICDQLRLALCWRN</sequence>
<dbReference type="EMBL" id="MK072071">
    <property type="protein sequence ID" value="AYV78198.1"/>
    <property type="molecule type" value="Genomic_DNA"/>
</dbReference>
<keyword evidence="1" id="KW-0863">Zinc-finger</keyword>
<name>A0A3G4ZTI3_9VIRU</name>
<organism evidence="3">
    <name type="scientific">Edafosvirus sp</name>
    <dbReference type="NCBI Taxonomy" id="2487765"/>
    <lineage>
        <taxon>Viruses</taxon>
        <taxon>Varidnaviria</taxon>
        <taxon>Bamfordvirae</taxon>
        <taxon>Nucleocytoviricota</taxon>
        <taxon>Megaviricetes</taxon>
        <taxon>Imitervirales</taxon>
        <taxon>Mimiviridae</taxon>
        <taxon>Klosneuvirinae</taxon>
    </lineage>
</organism>
<gene>
    <name evidence="3" type="ORF">Edafosvirus6_47</name>
</gene>
<dbReference type="GO" id="GO:0008270">
    <property type="term" value="F:zinc ion binding"/>
    <property type="evidence" value="ECO:0007669"/>
    <property type="project" value="UniProtKB-KW"/>
</dbReference>
<keyword evidence="1" id="KW-0479">Metal-binding</keyword>
<evidence type="ECO:0000313" key="3">
    <source>
        <dbReference type="EMBL" id="AYV78198.1"/>
    </source>
</evidence>
<accession>A0A3G4ZTI3</accession>
<evidence type="ECO:0000256" key="1">
    <source>
        <dbReference type="PROSITE-ProRule" id="PRU00042"/>
    </source>
</evidence>
<reference evidence="3" key="1">
    <citation type="submission" date="2018-10" db="EMBL/GenBank/DDBJ databases">
        <title>Hidden diversity of soil giant viruses.</title>
        <authorList>
            <person name="Schulz F."/>
            <person name="Alteio L."/>
            <person name="Goudeau D."/>
            <person name="Ryan E.M."/>
            <person name="Malmstrom R.R."/>
            <person name="Blanchard J."/>
            <person name="Woyke T."/>
        </authorList>
    </citation>
    <scope>NUCLEOTIDE SEQUENCE</scope>
    <source>
        <strain evidence="3">EDV1</strain>
    </source>
</reference>
<evidence type="ECO:0000259" key="2">
    <source>
        <dbReference type="PROSITE" id="PS50157"/>
    </source>
</evidence>
<protein>
    <recommendedName>
        <fullName evidence="2">C2H2-type domain-containing protein</fullName>
    </recommendedName>
</protein>
<proteinExistence type="predicted"/>
<dbReference type="PROSITE" id="PS50157">
    <property type="entry name" value="ZINC_FINGER_C2H2_2"/>
    <property type="match status" value="1"/>
</dbReference>
<feature type="domain" description="C2H2-type" evidence="2">
    <location>
        <begin position="53"/>
        <end position="80"/>
    </location>
</feature>